<evidence type="ECO:0000256" key="1">
    <source>
        <dbReference type="ARBA" id="ARBA00004651"/>
    </source>
</evidence>
<keyword evidence="2 7" id="KW-0813">Transport</keyword>
<dbReference type="OrthoDB" id="5138956at2"/>
<dbReference type="AlphaFoldDB" id="A0A5M3WDD0"/>
<evidence type="ECO:0000256" key="4">
    <source>
        <dbReference type="ARBA" id="ARBA00022692"/>
    </source>
</evidence>
<feature type="transmembrane region" description="Helical" evidence="7">
    <location>
        <begin position="175"/>
        <end position="194"/>
    </location>
</feature>
<dbReference type="RefSeq" id="WP_155352808.1">
    <property type="nucleotide sequence ID" value="NZ_BAAAHL010000077.1"/>
</dbReference>
<feature type="transmembrane region" description="Helical" evidence="7">
    <location>
        <begin position="223"/>
        <end position="244"/>
    </location>
</feature>
<evidence type="ECO:0000256" key="2">
    <source>
        <dbReference type="ARBA" id="ARBA00022448"/>
    </source>
</evidence>
<dbReference type="Pfam" id="PF00528">
    <property type="entry name" value="BPD_transp_1"/>
    <property type="match status" value="1"/>
</dbReference>
<keyword evidence="10" id="KW-1185">Reference proteome</keyword>
<evidence type="ECO:0000313" key="9">
    <source>
        <dbReference type="EMBL" id="GES07085.1"/>
    </source>
</evidence>
<evidence type="ECO:0000313" key="10">
    <source>
        <dbReference type="Proteomes" id="UP000331127"/>
    </source>
</evidence>
<dbReference type="Gene3D" id="1.10.3720.10">
    <property type="entry name" value="MetI-like"/>
    <property type="match status" value="1"/>
</dbReference>
<feature type="transmembrane region" description="Helical" evidence="7">
    <location>
        <begin position="142"/>
        <end position="163"/>
    </location>
</feature>
<dbReference type="InterPro" id="IPR000515">
    <property type="entry name" value="MetI-like"/>
</dbReference>
<dbReference type="Proteomes" id="UP000331127">
    <property type="component" value="Unassembled WGS sequence"/>
</dbReference>
<keyword evidence="5 7" id="KW-1133">Transmembrane helix</keyword>
<feature type="domain" description="ABC transmembrane type-1" evidence="8">
    <location>
        <begin position="105"/>
        <end position="299"/>
    </location>
</feature>
<feature type="transmembrane region" description="Helical" evidence="7">
    <location>
        <begin position="278"/>
        <end position="299"/>
    </location>
</feature>
<keyword evidence="4 7" id="KW-0812">Transmembrane</keyword>
<evidence type="ECO:0000256" key="5">
    <source>
        <dbReference type="ARBA" id="ARBA00022989"/>
    </source>
</evidence>
<dbReference type="InterPro" id="IPR050901">
    <property type="entry name" value="BP-dep_ABC_trans_perm"/>
</dbReference>
<reference evidence="9 10" key="1">
    <citation type="submission" date="2019-10" db="EMBL/GenBank/DDBJ databases">
        <title>Whole genome shotgun sequence of Acrocarpospora macrocephala NBRC 16266.</title>
        <authorList>
            <person name="Ichikawa N."/>
            <person name="Kimura A."/>
            <person name="Kitahashi Y."/>
            <person name="Komaki H."/>
            <person name="Oguchi A."/>
        </authorList>
    </citation>
    <scope>NUCLEOTIDE SEQUENCE [LARGE SCALE GENOMIC DNA]</scope>
    <source>
        <strain evidence="9 10">NBRC 16266</strain>
    </source>
</reference>
<comment type="subcellular location">
    <subcellularLocation>
        <location evidence="1 7">Cell membrane</location>
        <topology evidence="1 7">Multi-pass membrane protein</topology>
    </subcellularLocation>
</comment>
<sequence>MTAAPATLVRRLVTVAGWNDRPGAPAASGGPGPKRRRPRGAFRLGQYAALAVILAMVDLPLLWMVLTSVRPDQDIVQYPPQLVPRSLTLDNFRTLFADGAFTRYLVNSGLLAVGSTVVTLVLGVFAAYAVARFGRRFRIARWFGELSLLAYLIPGILLLVPIAQLVNGAGLANQPPVLIVLYAAHMLPFAIWVLRSYFRGETVDLEEAAMVDGCSRFGALRRVVLPQALPGLVSTGVFVFNMAWSEYMFAATFLTEQSKLTLSVGVSNLLDETGVNSWGLIMAAGVVTVLPPLILYVLAQRRLVEGLGEGAVR</sequence>
<keyword evidence="3" id="KW-1003">Cell membrane</keyword>
<evidence type="ECO:0000256" key="7">
    <source>
        <dbReference type="RuleBase" id="RU363032"/>
    </source>
</evidence>
<organism evidence="9 10">
    <name type="scientific">Acrocarpospora macrocephala</name>
    <dbReference type="NCBI Taxonomy" id="150177"/>
    <lineage>
        <taxon>Bacteria</taxon>
        <taxon>Bacillati</taxon>
        <taxon>Actinomycetota</taxon>
        <taxon>Actinomycetes</taxon>
        <taxon>Streptosporangiales</taxon>
        <taxon>Streptosporangiaceae</taxon>
        <taxon>Acrocarpospora</taxon>
    </lineage>
</organism>
<dbReference type="CDD" id="cd06261">
    <property type="entry name" value="TM_PBP2"/>
    <property type="match status" value="1"/>
</dbReference>
<protein>
    <recommendedName>
        <fullName evidence="8">ABC transmembrane type-1 domain-containing protein</fullName>
    </recommendedName>
</protein>
<evidence type="ECO:0000256" key="6">
    <source>
        <dbReference type="ARBA" id="ARBA00023136"/>
    </source>
</evidence>
<comment type="caution">
    <text evidence="9">The sequence shown here is derived from an EMBL/GenBank/DDBJ whole genome shotgun (WGS) entry which is preliminary data.</text>
</comment>
<dbReference type="PROSITE" id="PS50928">
    <property type="entry name" value="ABC_TM1"/>
    <property type="match status" value="1"/>
</dbReference>
<accession>A0A5M3WDD0</accession>
<gene>
    <name evidence="9" type="ORF">Amac_006800</name>
</gene>
<feature type="transmembrane region" description="Helical" evidence="7">
    <location>
        <begin position="110"/>
        <end position="130"/>
    </location>
</feature>
<dbReference type="GO" id="GO:0055085">
    <property type="term" value="P:transmembrane transport"/>
    <property type="evidence" value="ECO:0007669"/>
    <property type="project" value="InterPro"/>
</dbReference>
<comment type="similarity">
    <text evidence="7">Belongs to the binding-protein-dependent transport system permease family.</text>
</comment>
<evidence type="ECO:0000259" key="8">
    <source>
        <dbReference type="PROSITE" id="PS50928"/>
    </source>
</evidence>
<proteinExistence type="inferred from homology"/>
<name>A0A5M3WDD0_9ACTN</name>
<dbReference type="SUPFAM" id="SSF161098">
    <property type="entry name" value="MetI-like"/>
    <property type="match status" value="1"/>
</dbReference>
<evidence type="ECO:0000256" key="3">
    <source>
        <dbReference type="ARBA" id="ARBA00022475"/>
    </source>
</evidence>
<dbReference type="EMBL" id="BLAE01000005">
    <property type="protein sequence ID" value="GES07085.1"/>
    <property type="molecule type" value="Genomic_DNA"/>
</dbReference>
<dbReference type="PANTHER" id="PTHR32243">
    <property type="entry name" value="MALTOSE TRANSPORT SYSTEM PERMEASE-RELATED"/>
    <property type="match status" value="1"/>
</dbReference>
<keyword evidence="6 7" id="KW-0472">Membrane</keyword>
<dbReference type="PANTHER" id="PTHR32243:SF18">
    <property type="entry name" value="INNER MEMBRANE ABC TRANSPORTER PERMEASE PROTEIN YCJP"/>
    <property type="match status" value="1"/>
</dbReference>
<dbReference type="GO" id="GO:0005886">
    <property type="term" value="C:plasma membrane"/>
    <property type="evidence" value="ECO:0007669"/>
    <property type="project" value="UniProtKB-SubCell"/>
</dbReference>
<dbReference type="InterPro" id="IPR035906">
    <property type="entry name" value="MetI-like_sf"/>
</dbReference>
<feature type="transmembrane region" description="Helical" evidence="7">
    <location>
        <begin position="44"/>
        <end position="66"/>
    </location>
</feature>